<sequence>MKIEAAVARRQAEEFSVETLDIDDPRNDEVLVRISGVGVCHTDLAVRDGVLPIPLPAVLGHEGSGTVVAVGSNVTKVKVGDHVVLTFRSCGHCHSCDDDDPAYCQQFNELNFAGVRSDGSHSLRSEGEAVSGNFFGQSSFASYALAYEANIVKVDERAPLPILGPLGCGVQTGAGAVMRSLSCEQHSSILVLGAGTVGLSAVMAAVVQGCSHIIVSDPMEARRELALALGATHVVDPINADLGATVRNFLPHGVDYALDTTGNVAVLQSALSCMGHLGTLGLVGVPNKPGVTIPVDPLQLMSLGLTLKGIVEGDSDPDVFIPELVALFLNGKFPFDKLVQTYPLSEINRAVTDQARGICVKPVLIPAEQGEATHAV</sequence>
<dbReference type="PANTHER" id="PTHR43880:SF12">
    <property type="entry name" value="ALCOHOL DEHYDROGENASE CLASS-3"/>
    <property type="match status" value="1"/>
</dbReference>
<dbReference type="SUPFAM" id="SSF51735">
    <property type="entry name" value="NAD(P)-binding Rossmann-fold domains"/>
    <property type="match status" value="1"/>
</dbReference>
<dbReference type="InterPro" id="IPR036291">
    <property type="entry name" value="NAD(P)-bd_dom_sf"/>
</dbReference>
<dbReference type="AlphaFoldDB" id="A0A656QBH2"/>
<keyword evidence="2 6" id="KW-0479">Metal-binding</keyword>
<evidence type="ECO:0000259" key="7">
    <source>
        <dbReference type="SMART" id="SM00829"/>
    </source>
</evidence>
<dbReference type="InterPro" id="IPR013154">
    <property type="entry name" value="ADH-like_N"/>
</dbReference>
<dbReference type="GO" id="GO:0008270">
    <property type="term" value="F:zinc ion binding"/>
    <property type="evidence" value="ECO:0007669"/>
    <property type="project" value="InterPro"/>
</dbReference>
<comment type="cofactor">
    <cofactor evidence="1 6">
        <name>Zn(2+)</name>
        <dbReference type="ChEBI" id="CHEBI:29105"/>
    </cofactor>
</comment>
<evidence type="ECO:0000256" key="2">
    <source>
        <dbReference type="ARBA" id="ARBA00022723"/>
    </source>
</evidence>
<dbReference type="InterPro" id="IPR011032">
    <property type="entry name" value="GroES-like_sf"/>
</dbReference>
<dbReference type="Proteomes" id="UP000027451">
    <property type="component" value="Unassembled WGS sequence"/>
</dbReference>
<evidence type="ECO:0000256" key="1">
    <source>
        <dbReference type="ARBA" id="ARBA00001947"/>
    </source>
</evidence>
<dbReference type="Gene3D" id="3.90.180.10">
    <property type="entry name" value="Medium-chain alcohol dehydrogenases, catalytic domain"/>
    <property type="match status" value="1"/>
</dbReference>
<dbReference type="InterPro" id="IPR013149">
    <property type="entry name" value="ADH-like_C"/>
</dbReference>
<evidence type="ECO:0000256" key="4">
    <source>
        <dbReference type="ARBA" id="ARBA00023002"/>
    </source>
</evidence>
<feature type="domain" description="Enoyl reductase (ER)" evidence="7">
    <location>
        <begin position="8"/>
        <end position="364"/>
    </location>
</feature>
<dbReference type="InterPro" id="IPR020843">
    <property type="entry name" value="ER"/>
</dbReference>
<dbReference type="PANTHER" id="PTHR43880">
    <property type="entry name" value="ALCOHOL DEHYDROGENASE"/>
    <property type="match status" value="1"/>
</dbReference>
<dbReference type="Gene3D" id="3.40.50.720">
    <property type="entry name" value="NAD(P)-binding Rossmann-like Domain"/>
    <property type="match status" value="1"/>
</dbReference>
<proteinExistence type="inferred from homology"/>
<evidence type="ECO:0000256" key="6">
    <source>
        <dbReference type="RuleBase" id="RU361277"/>
    </source>
</evidence>
<evidence type="ECO:0000313" key="8">
    <source>
        <dbReference type="EMBL" id="KDR25328.1"/>
    </source>
</evidence>
<dbReference type="InterPro" id="IPR002328">
    <property type="entry name" value="ADH_Zn_CS"/>
</dbReference>
<protein>
    <submittedName>
        <fullName evidence="8">Geraniol dehydrogenase</fullName>
    </submittedName>
</protein>
<evidence type="ECO:0000256" key="3">
    <source>
        <dbReference type="ARBA" id="ARBA00022833"/>
    </source>
</evidence>
<dbReference type="PROSITE" id="PS00059">
    <property type="entry name" value="ADH_ZINC"/>
    <property type="match status" value="1"/>
</dbReference>
<reference evidence="8 9" key="1">
    <citation type="submission" date="2014-03" db="EMBL/GenBank/DDBJ databases">
        <title>Draft Genome Sequences of Four Burkholderia Strains.</title>
        <authorList>
            <person name="Liu X.Y."/>
            <person name="Li C.X."/>
            <person name="Xu J.H."/>
        </authorList>
    </citation>
    <scope>NUCLEOTIDE SEQUENCE [LARGE SCALE GENOMIC DNA]</scope>
    <source>
        <strain evidence="8 9">OP-1</strain>
    </source>
</reference>
<name>A0A656QBH2_9BURK</name>
<dbReference type="GO" id="GO:0005829">
    <property type="term" value="C:cytosol"/>
    <property type="evidence" value="ECO:0007669"/>
    <property type="project" value="TreeGrafter"/>
</dbReference>
<comment type="similarity">
    <text evidence="6">Belongs to the zinc-containing alcohol dehydrogenase family.</text>
</comment>
<dbReference type="OrthoDB" id="9770544at2"/>
<keyword evidence="3 6" id="KW-0862">Zinc</keyword>
<evidence type="ECO:0000313" key="9">
    <source>
        <dbReference type="Proteomes" id="UP000027451"/>
    </source>
</evidence>
<dbReference type="RefSeq" id="WP_033535935.1">
    <property type="nucleotide sequence ID" value="NZ_JFHD01000049.1"/>
</dbReference>
<evidence type="ECO:0000256" key="5">
    <source>
        <dbReference type="ARBA" id="ARBA00023027"/>
    </source>
</evidence>
<dbReference type="FunFam" id="3.40.50.720:FF:000003">
    <property type="entry name" value="S-(hydroxymethyl)glutathione dehydrogenase"/>
    <property type="match status" value="1"/>
</dbReference>
<keyword evidence="9" id="KW-1185">Reference proteome</keyword>
<organism evidence="8 9">
    <name type="scientific">Caballeronia zhejiangensis</name>
    <dbReference type="NCBI Taxonomy" id="871203"/>
    <lineage>
        <taxon>Bacteria</taxon>
        <taxon>Pseudomonadati</taxon>
        <taxon>Pseudomonadota</taxon>
        <taxon>Betaproteobacteria</taxon>
        <taxon>Burkholderiales</taxon>
        <taxon>Burkholderiaceae</taxon>
        <taxon>Caballeronia</taxon>
    </lineage>
</organism>
<comment type="caution">
    <text evidence="8">The sequence shown here is derived from an EMBL/GenBank/DDBJ whole genome shotgun (WGS) entry which is preliminary data.</text>
</comment>
<dbReference type="EMBL" id="JFHD01000049">
    <property type="protein sequence ID" value="KDR25328.1"/>
    <property type="molecule type" value="Genomic_DNA"/>
</dbReference>
<accession>A0A656QBH2</accession>
<dbReference type="SUPFAM" id="SSF50129">
    <property type="entry name" value="GroES-like"/>
    <property type="match status" value="1"/>
</dbReference>
<dbReference type="SMART" id="SM00829">
    <property type="entry name" value="PKS_ER"/>
    <property type="match status" value="1"/>
</dbReference>
<gene>
    <name evidence="8" type="ORF">BG60_28775</name>
</gene>
<dbReference type="Pfam" id="PF08240">
    <property type="entry name" value="ADH_N"/>
    <property type="match status" value="1"/>
</dbReference>
<dbReference type="GO" id="GO:0046294">
    <property type="term" value="P:formaldehyde catabolic process"/>
    <property type="evidence" value="ECO:0007669"/>
    <property type="project" value="TreeGrafter"/>
</dbReference>
<keyword evidence="4" id="KW-0560">Oxidoreductase</keyword>
<keyword evidence="5" id="KW-0520">NAD</keyword>
<dbReference type="CDD" id="cd08278">
    <property type="entry name" value="benzyl_alcohol_DH"/>
    <property type="match status" value="1"/>
</dbReference>
<dbReference type="Pfam" id="PF00107">
    <property type="entry name" value="ADH_zinc_N"/>
    <property type="match status" value="1"/>
</dbReference>
<dbReference type="GO" id="GO:0051903">
    <property type="term" value="F:S-(hydroxymethyl)glutathione dehydrogenase [NAD(P)+] activity"/>
    <property type="evidence" value="ECO:0007669"/>
    <property type="project" value="TreeGrafter"/>
</dbReference>